<evidence type="ECO:0000313" key="4">
    <source>
        <dbReference type="EMBL" id="MBY5627433.1"/>
    </source>
</evidence>
<dbReference type="AlphaFoldDB" id="A0A154IBZ8"/>
<gene>
    <name evidence="3" type="ORF">A4A59_28770</name>
    <name evidence="1" type="ORF">BA011_11075</name>
    <name evidence="2" type="ORF">BMW22_05625</name>
    <name evidence="4" type="ORF">HFO42_04690</name>
</gene>
<dbReference type="Proteomes" id="UP000183050">
    <property type="component" value="Chromosome"/>
</dbReference>
<protein>
    <submittedName>
        <fullName evidence="3">Uncharacterized protein</fullName>
    </submittedName>
</protein>
<reference evidence="2 6" key="3">
    <citation type="submission" date="2016-11" db="EMBL/GenBank/DDBJ databases">
        <title>Rhizobium leguminosarum bv. viciae strain Vaf12 isolated from Vavilovia formosa root nodules from Russia, Dagestan.</title>
        <authorList>
            <person name="Kimeklis A."/>
        </authorList>
    </citation>
    <scope>NUCLEOTIDE SEQUENCE [LARGE SCALE GENOMIC DNA]</scope>
    <source>
        <strain evidence="2 6">Vaf-108</strain>
    </source>
</reference>
<dbReference type="EMBL" id="JAAXEP010000002">
    <property type="protein sequence ID" value="MBY5627433.1"/>
    <property type="molecule type" value="Genomic_DNA"/>
</dbReference>
<evidence type="ECO:0000313" key="2">
    <source>
        <dbReference type="EMBL" id="API51181.1"/>
    </source>
</evidence>
<accession>A0A154IBZ8</accession>
<organism evidence="3">
    <name type="scientific">Rhizobium leguminosarum</name>
    <dbReference type="NCBI Taxonomy" id="384"/>
    <lineage>
        <taxon>Bacteria</taxon>
        <taxon>Pseudomonadati</taxon>
        <taxon>Pseudomonadota</taxon>
        <taxon>Alphaproteobacteria</taxon>
        <taxon>Hyphomicrobiales</taxon>
        <taxon>Rhizobiaceae</taxon>
        <taxon>Rhizobium/Agrobacterium group</taxon>
        <taxon>Rhizobium</taxon>
    </lineage>
</organism>
<proteinExistence type="predicted"/>
<dbReference type="Proteomes" id="UP000825699">
    <property type="component" value="Unassembled WGS sequence"/>
</dbReference>
<dbReference type="Proteomes" id="UP000092691">
    <property type="component" value="Chromosome"/>
</dbReference>
<reference evidence="4" key="4">
    <citation type="submission" date="2020-04" db="EMBL/GenBank/DDBJ databases">
        <title>Global-level population genomics supports evidence of horizontal gene transfer on evolution of Rhizobia in Lentils.</title>
        <authorList>
            <person name="Gai Y."/>
            <person name="Cook D."/>
            <person name="Riely B."/>
        </authorList>
    </citation>
    <scope>NUCLEOTIDE SEQUENCE</scope>
    <source>
        <strain evidence="4">Derici101B</strain>
    </source>
</reference>
<dbReference type="EMBL" id="CP018228">
    <property type="protein sequence ID" value="API51181.1"/>
    <property type="molecule type" value="Genomic_DNA"/>
</dbReference>
<dbReference type="RefSeq" id="WP_017961031.1">
    <property type="nucleotide sequence ID" value="NZ_CP016286.1"/>
</dbReference>
<reference evidence="1 5" key="2">
    <citation type="submission" date="2016-06" db="EMBL/GenBank/DDBJ databases">
        <title>Microsymbionts genomes from the relict species Vavilovia formosa.</title>
        <authorList>
            <person name="Chirak E."/>
            <person name="Kimeklis A."/>
            <person name="Andronov E."/>
        </authorList>
    </citation>
    <scope>NUCLEOTIDE SEQUENCE [LARGE SCALE GENOMIC DNA]</scope>
    <source>
        <strain evidence="1 5">Vaf10</strain>
    </source>
</reference>
<evidence type="ECO:0000313" key="5">
    <source>
        <dbReference type="Proteomes" id="UP000092691"/>
    </source>
</evidence>
<name>A0A154IBZ8_RHILE</name>
<evidence type="ECO:0000313" key="3">
    <source>
        <dbReference type="EMBL" id="KZA98096.1"/>
    </source>
</evidence>
<reference evidence="3" key="1">
    <citation type="submission" date="2016-03" db="EMBL/GenBank/DDBJ databases">
        <title>Microsymbionts genomes from the relict species Vavilovia formosa.</title>
        <authorList>
            <person name="Chirak E."/>
            <person name="Kimeklis A."/>
            <person name="Kopat V."/>
            <person name="Andronov E."/>
        </authorList>
    </citation>
    <scope>NUCLEOTIDE SEQUENCE [LARGE SCALE GENOMIC DNA]</scope>
    <source>
        <strain evidence="3">Vaf12</strain>
    </source>
</reference>
<sequence length="61" mass="7109">MVGNFDLMEEIRDYWSRRPETFDLAFGHRIARGHEAGAVLDPFLFMHAVLPKPLGIFRRHA</sequence>
<dbReference type="EMBL" id="CP016286">
    <property type="protein sequence ID" value="ANP86217.1"/>
    <property type="molecule type" value="Genomic_DNA"/>
</dbReference>
<evidence type="ECO:0000313" key="6">
    <source>
        <dbReference type="Proteomes" id="UP000183050"/>
    </source>
</evidence>
<evidence type="ECO:0000313" key="1">
    <source>
        <dbReference type="EMBL" id="ANP86217.1"/>
    </source>
</evidence>
<dbReference type="EMBL" id="LVYU01000125">
    <property type="protein sequence ID" value="KZA98096.1"/>
    <property type="molecule type" value="Genomic_DNA"/>
</dbReference>